<comment type="caution">
    <text evidence="4">The sequence shown here is derived from an EMBL/GenBank/DDBJ whole genome shotgun (WGS) entry which is preliminary data.</text>
</comment>
<protein>
    <submittedName>
        <fullName evidence="4">Uncharacterized protein</fullName>
    </submittedName>
</protein>
<evidence type="ECO:0000256" key="2">
    <source>
        <dbReference type="ARBA" id="ARBA00022490"/>
    </source>
</evidence>
<accession>A0AAX2IHL2</accession>
<organism evidence="4 6">
    <name type="scientific">Chryseobacterium balustinum</name>
    <dbReference type="NCBI Taxonomy" id="246"/>
    <lineage>
        <taxon>Bacteria</taxon>
        <taxon>Pseudomonadati</taxon>
        <taxon>Bacteroidota</taxon>
        <taxon>Flavobacteriia</taxon>
        <taxon>Flavobacteriales</taxon>
        <taxon>Weeksellaceae</taxon>
        <taxon>Chryseobacterium group</taxon>
        <taxon>Chryseobacterium</taxon>
    </lineage>
</organism>
<dbReference type="AlphaFoldDB" id="A0AAX2IHL2"/>
<evidence type="ECO:0000256" key="1">
    <source>
        <dbReference type="ARBA" id="ARBA00004496"/>
    </source>
</evidence>
<sequence length="802" mass="93000">MEKLQNPKKILEDWRTDDFINKQYLCSELRRRNILSNYYILEYNIDNYDWHAEQTSITDNNENTIRLKTYLNKNTELVDLVQRQNEIEFDIDLNEKKLYFRLKYFFHRQANTEELRRNKAIVLETFSYDEFKNLVQYVGYGDFEKDSSYDYWGYFSKIYEFYFKQASTTEQLIFLYTNTPDFVFERMSLDDEKIMEHLIMLAEYDDTGFFSGWKDGSSAIVNALKAFSTNTYILNRFKTEPELCNRIYYNLDGISFINGKPQLNRLIFANILMQYCLFSHNRPKENAPTFRVGEDYQIATSVTELSGKDLGFGQSNEKSFFLQQQQIYTSDEETEYETDEFGISIPINSQSRTKALTKGKEYFPLEMVYFINEDEKNFNPQTGEELPPIKMYVPAIYVKALADAKKWDDINYLIRITADIIAVVLGIVTLATTGNPYLILAAMADLSLAGIDLTVQALRHEIAKLQGGEQFLKEWDIIYGVGGAIVAGPQLIISVYKGIFILLPKAAKNVQQGLRTMAISLFLDLNSGRFERSQLKFLDTTEWVLPSCGSFDSNSAMWLENIGAGFIEIANESRKATKQEYLFIYKGLPVAKGNKYVKNYADLMRKVRQASYSQEKMVNVIDEALDDTWKYMDKEPASGGKYETKDLERIYKEGSKKDFERGVKYLNEKERESYEVFVQHDKIVDVKRNLVDTNGSNYISIDGDSIPTNMAIFVMSEEGKMYISKNYAYGKFDHSSFLAGKPISVAGEIYIEKGVIKEVTNDSGHYIPSLDFVKKNTLKELEARYYFNVENTKEKIIFKSNY</sequence>
<dbReference type="EMBL" id="UAVR01000005">
    <property type="protein sequence ID" value="SQA87900.1"/>
    <property type="molecule type" value="Genomic_DNA"/>
</dbReference>
<gene>
    <name evidence="4" type="ORF">NCTC11212_00772</name>
    <name evidence="3" type="ORF">SAMN05421800_101365</name>
</gene>
<dbReference type="Proteomes" id="UP000190669">
    <property type="component" value="Unassembled WGS sequence"/>
</dbReference>
<reference evidence="4 6" key="2">
    <citation type="submission" date="2018-06" db="EMBL/GenBank/DDBJ databases">
        <authorList>
            <consortium name="Pathogen Informatics"/>
            <person name="Doyle S."/>
        </authorList>
    </citation>
    <scope>NUCLEOTIDE SEQUENCE [LARGE SCALE GENOMIC DNA]</scope>
    <source>
        <strain evidence="4 6">NCTC11212</strain>
    </source>
</reference>
<dbReference type="GO" id="GO:0005737">
    <property type="term" value="C:cytoplasm"/>
    <property type="evidence" value="ECO:0007669"/>
    <property type="project" value="UniProtKB-SubCell"/>
</dbReference>
<dbReference type="InterPro" id="IPR044159">
    <property type="entry name" value="IQM"/>
</dbReference>
<evidence type="ECO:0000313" key="4">
    <source>
        <dbReference type="EMBL" id="SQA87900.1"/>
    </source>
</evidence>
<reference evidence="3 5" key="1">
    <citation type="submission" date="2017-02" db="EMBL/GenBank/DDBJ databases">
        <authorList>
            <person name="Varghese N."/>
            <person name="Submissions S."/>
        </authorList>
    </citation>
    <scope>NUCLEOTIDE SEQUENCE [LARGE SCALE GENOMIC DNA]</scope>
    <source>
        <strain evidence="3 5">DSM 16775</strain>
    </source>
</reference>
<name>A0AAX2IHL2_9FLAO</name>
<dbReference type="EMBL" id="FUZE01000001">
    <property type="protein sequence ID" value="SKB39213.1"/>
    <property type="molecule type" value="Genomic_DNA"/>
</dbReference>
<dbReference type="KEGG" id="cbp:EB354_18975"/>
<evidence type="ECO:0000313" key="6">
    <source>
        <dbReference type="Proteomes" id="UP000251937"/>
    </source>
</evidence>
<comment type="subcellular location">
    <subcellularLocation>
        <location evidence="1">Cytoplasm</location>
    </subcellularLocation>
</comment>
<dbReference type="RefSeq" id="WP_079463619.1">
    <property type="nucleotide sequence ID" value="NZ_CP033934.1"/>
</dbReference>
<dbReference type="PANTHER" id="PTHR31250">
    <property type="entry name" value="IQ DOMAIN-CONTAINING PROTEIN IQM3"/>
    <property type="match status" value="1"/>
</dbReference>
<keyword evidence="2" id="KW-0963">Cytoplasm</keyword>
<keyword evidence="5" id="KW-1185">Reference proteome</keyword>
<evidence type="ECO:0000313" key="5">
    <source>
        <dbReference type="Proteomes" id="UP000190669"/>
    </source>
</evidence>
<proteinExistence type="predicted"/>
<dbReference type="PANTHER" id="PTHR31250:SF27">
    <property type="entry name" value="IQ DOMAIN-CONTAINING PROTEIN IQM5"/>
    <property type="match status" value="1"/>
</dbReference>
<evidence type="ECO:0000313" key="3">
    <source>
        <dbReference type="EMBL" id="SKB39213.1"/>
    </source>
</evidence>
<dbReference type="Proteomes" id="UP000251937">
    <property type="component" value="Unassembled WGS sequence"/>
</dbReference>